<organism evidence="6 7">
    <name type="scientific">Motilibacter peucedani</name>
    <dbReference type="NCBI Taxonomy" id="598650"/>
    <lineage>
        <taxon>Bacteria</taxon>
        <taxon>Bacillati</taxon>
        <taxon>Actinomycetota</taxon>
        <taxon>Actinomycetes</taxon>
        <taxon>Motilibacterales</taxon>
        <taxon>Motilibacteraceae</taxon>
        <taxon>Motilibacter</taxon>
    </lineage>
</organism>
<keyword evidence="1" id="KW-0479">Metal-binding</keyword>
<dbReference type="PANTHER" id="PTHR11709:SF394">
    <property type="entry name" value="FI03373P-RELATED"/>
    <property type="match status" value="1"/>
</dbReference>
<keyword evidence="4" id="KW-0732">Signal</keyword>
<keyword evidence="3" id="KW-0186">Copper</keyword>
<evidence type="ECO:0000256" key="4">
    <source>
        <dbReference type="SAM" id="SignalP"/>
    </source>
</evidence>
<keyword evidence="2" id="KW-0560">Oxidoreductase</keyword>
<keyword evidence="7" id="KW-1185">Reference proteome</keyword>
<comment type="caution">
    <text evidence="6">The sequence shown here is derived from an EMBL/GenBank/DDBJ whole genome shotgun (WGS) entry which is preliminary data.</text>
</comment>
<feature type="signal peptide" evidence="4">
    <location>
        <begin position="1"/>
        <end position="35"/>
    </location>
</feature>
<dbReference type="OrthoDB" id="345021at2"/>
<dbReference type="Pfam" id="PF07732">
    <property type="entry name" value="Cu-oxidase_3"/>
    <property type="match status" value="1"/>
</dbReference>
<gene>
    <name evidence="6" type="ORF">CLV35_1067</name>
</gene>
<sequence>MHPALRARARSLTAAGAIGALVSGVLLTTPHAASAAMSEGLACDTSSSGTFSLTASDGYVSTPDGNSIYMWSYGASSRGFQLPGPTLCVESGRTVTVVLHNSLPESTSIVFPGQRGVRANGAPAQPQFDDGGSLTSLVQAAAPGDGSVTYTFTAGSPGTYLYESGTDVSKQVQMGMYGALVVRPAGHPDQVNDRADSRFTADKDYVFLLSEVDPDVHLAVERNQPIDDSAYTARYFMINGRSMPDTLAPNGASWLPNQPYGAVVHIKPYDAATNPYPAAIRYLNAGTVNYPFHPHGSDERVVDRDGHALEGPNHEDLSFQKYDLDVGPGQTLDVLMDWRDVEHWNALTNPVPTKLPAITDQDLVGTDTWFSESPYLGTKNALPTSITSNNQCGEYYHIAHSHALEQATNYGATFGGMMTVFRIDPPNGCQAQ</sequence>
<dbReference type="GO" id="GO:0016491">
    <property type="term" value="F:oxidoreductase activity"/>
    <property type="evidence" value="ECO:0007669"/>
    <property type="project" value="UniProtKB-KW"/>
</dbReference>
<dbReference type="Gene3D" id="2.60.40.420">
    <property type="entry name" value="Cupredoxins - blue copper proteins"/>
    <property type="match status" value="1"/>
</dbReference>
<dbReference type="AlphaFoldDB" id="A0A420XRE8"/>
<dbReference type="InterPro" id="IPR008972">
    <property type="entry name" value="Cupredoxin"/>
</dbReference>
<dbReference type="Proteomes" id="UP000281955">
    <property type="component" value="Unassembled WGS sequence"/>
</dbReference>
<evidence type="ECO:0000256" key="3">
    <source>
        <dbReference type="ARBA" id="ARBA00023008"/>
    </source>
</evidence>
<dbReference type="InterPro" id="IPR045087">
    <property type="entry name" value="Cu-oxidase_fam"/>
</dbReference>
<dbReference type="GO" id="GO:0005507">
    <property type="term" value="F:copper ion binding"/>
    <property type="evidence" value="ECO:0007669"/>
    <property type="project" value="InterPro"/>
</dbReference>
<evidence type="ECO:0000259" key="5">
    <source>
        <dbReference type="Pfam" id="PF07732"/>
    </source>
</evidence>
<feature type="chain" id="PRO_5019367683" evidence="4">
    <location>
        <begin position="36"/>
        <end position="432"/>
    </location>
</feature>
<reference evidence="6 7" key="1">
    <citation type="submission" date="2018-10" db="EMBL/GenBank/DDBJ databases">
        <title>Genomic Encyclopedia of Archaeal and Bacterial Type Strains, Phase II (KMG-II): from individual species to whole genera.</title>
        <authorList>
            <person name="Goeker M."/>
        </authorList>
    </citation>
    <scope>NUCLEOTIDE SEQUENCE [LARGE SCALE GENOMIC DNA]</scope>
    <source>
        <strain evidence="6 7">RP-AC37</strain>
    </source>
</reference>
<dbReference type="InParanoid" id="A0A420XRE8"/>
<dbReference type="InterPro" id="IPR011707">
    <property type="entry name" value="Cu-oxidase-like_N"/>
</dbReference>
<evidence type="ECO:0000256" key="1">
    <source>
        <dbReference type="ARBA" id="ARBA00022723"/>
    </source>
</evidence>
<feature type="domain" description="Plastocyanin-like" evidence="5">
    <location>
        <begin position="81"/>
        <end position="185"/>
    </location>
</feature>
<accession>A0A420XRE8</accession>
<dbReference type="EMBL" id="RBWV01000010">
    <property type="protein sequence ID" value="RKS77381.1"/>
    <property type="molecule type" value="Genomic_DNA"/>
</dbReference>
<protein>
    <submittedName>
        <fullName evidence="6">Multicopper oxidase</fullName>
    </submittedName>
</protein>
<evidence type="ECO:0000256" key="2">
    <source>
        <dbReference type="ARBA" id="ARBA00023002"/>
    </source>
</evidence>
<dbReference type="SUPFAM" id="SSF49503">
    <property type="entry name" value="Cupredoxins"/>
    <property type="match status" value="3"/>
</dbReference>
<evidence type="ECO:0000313" key="6">
    <source>
        <dbReference type="EMBL" id="RKS77381.1"/>
    </source>
</evidence>
<dbReference type="PANTHER" id="PTHR11709">
    <property type="entry name" value="MULTI-COPPER OXIDASE"/>
    <property type="match status" value="1"/>
</dbReference>
<name>A0A420XRE8_9ACTN</name>
<dbReference type="RefSeq" id="WP_121192431.1">
    <property type="nucleotide sequence ID" value="NZ_RBWV01000010.1"/>
</dbReference>
<proteinExistence type="predicted"/>
<evidence type="ECO:0000313" key="7">
    <source>
        <dbReference type="Proteomes" id="UP000281955"/>
    </source>
</evidence>